<feature type="chain" id="PRO_5047170240" evidence="2">
    <location>
        <begin position="27"/>
        <end position="248"/>
    </location>
</feature>
<evidence type="ECO:0000256" key="2">
    <source>
        <dbReference type="SAM" id="SignalP"/>
    </source>
</evidence>
<dbReference type="RefSeq" id="WP_190467884.1">
    <property type="nucleotide sequence ID" value="NZ_JACJSG010000005.1"/>
</dbReference>
<name>A0ABR8D2K7_9NOST</name>
<keyword evidence="2" id="KW-0732">Signal</keyword>
<sequence>MAWKPMKVGLTIALALTIFVSNSTLGSLHSSSAPPPPPDTGTPKGDSTPGTTRPSATCPKTSKPLTALVANNGNDYTLLEHPTFWFYIPYAPEQINYMEFLLLDGDERQTIYRTAVKLVEKSGIIKITIPAKSEYSFKVNETYRWYFKVNCKLEQNNQPELVLNGWVQRQPLNSKLKNQIEMAKSQEYFIYKQNNLWYDAIANLAQQYFANPANQQLNQDWANLVKLLGYSWVVQEPLVDAVLIAPVD</sequence>
<feature type="region of interest" description="Disordered" evidence="1">
    <location>
        <begin position="27"/>
        <end position="60"/>
    </location>
</feature>
<feature type="compositionally biased region" description="Low complexity" evidence="1">
    <location>
        <begin position="41"/>
        <end position="52"/>
    </location>
</feature>
<dbReference type="EMBL" id="JACJSG010000005">
    <property type="protein sequence ID" value="MBD2499988.1"/>
    <property type="molecule type" value="Genomic_DNA"/>
</dbReference>
<keyword evidence="4" id="KW-1185">Reference proteome</keyword>
<feature type="signal peptide" evidence="2">
    <location>
        <begin position="1"/>
        <end position="26"/>
    </location>
</feature>
<protein>
    <submittedName>
        <fullName evidence="3">DUF928 domain-containing protein</fullName>
    </submittedName>
</protein>
<comment type="caution">
    <text evidence="3">The sequence shown here is derived from an EMBL/GenBank/DDBJ whole genome shotgun (WGS) entry which is preliminary data.</text>
</comment>
<dbReference type="Proteomes" id="UP000661112">
    <property type="component" value="Unassembled WGS sequence"/>
</dbReference>
<dbReference type="Pfam" id="PF06051">
    <property type="entry name" value="DUF928"/>
    <property type="match status" value="1"/>
</dbReference>
<proteinExistence type="predicted"/>
<evidence type="ECO:0000256" key="1">
    <source>
        <dbReference type="SAM" id="MobiDB-lite"/>
    </source>
</evidence>
<reference evidence="3 4" key="1">
    <citation type="journal article" date="2020" name="ISME J.">
        <title>Comparative genomics reveals insights into cyanobacterial evolution and habitat adaptation.</title>
        <authorList>
            <person name="Chen M.Y."/>
            <person name="Teng W.K."/>
            <person name="Zhao L."/>
            <person name="Hu C.X."/>
            <person name="Zhou Y.K."/>
            <person name="Han B.P."/>
            <person name="Song L.R."/>
            <person name="Shu W.S."/>
        </authorList>
    </citation>
    <scope>NUCLEOTIDE SEQUENCE [LARGE SCALE GENOMIC DNA]</scope>
    <source>
        <strain evidence="3 4">FACHB-119</strain>
    </source>
</reference>
<gene>
    <name evidence="3" type="ORF">H6G83_05035</name>
</gene>
<organism evidence="3 4">
    <name type="scientific">Anabaena azotica FACHB-119</name>
    <dbReference type="NCBI Taxonomy" id="947527"/>
    <lineage>
        <taxon>Bacteria</taxon>
        <taxon>Bacillati</taxon>
        <taxon>Cyanobacteriota</taxon>
        <taxon>Cyanophyceae</taxon>
        <taxon>Nostocales</taxon>
        <taxon>Nostocaceae</taxon>
        <taxon>Anabaena</taxon>
        <taxon>Anabaena azotica</taxon>
    </lineage>
</organism>
<accession>A0ABR8D2K7</accession>
<dbReference type="InterPro" id="IPR010328">
    <property type="entry name" value="DUF928"/>
</dbReference>
<evidence type="ECO:0000313" key="4">
    <source>
        <dbReference type="Proteomes" id="UP000661112"/>
    </source>
</evidence>
<evidence type="ECO:0000313" key="3">
    <source>
        <dbReference type="EMBL" id="MBD2499988.1"/>
    </source>
</evidence>